<evidence type="ECO:0000256" key="1">
    <source>
        <dbReference type="ARBA" id="ARBA00023015"/>
    </source>
</evidence>
<dbReference type="Pfam" id="PF04545">
    <property type="entry name" value="Sigma70_r4"/>
    <property type="match status" value="1"/>
</dbReference>
<keyword evidence="3" id="KW-0238">DNA-binding</keyword>
<dbReference type="Gene3D" id="1.10.1740.10">
    <property type="match status" value="1"/>
</dbReference>
<dbReference type="PIRSF" id="PIRSF000770">
    <property type="entry name" value="RNA_pol_sigma-SigE/K"/>
    <property type="match status" value="1"/>
</dbReference>
<dbReference type="InterPro" id="IPR013324">
    <property type="entry name" value="RNA_pol_sigma_r3/r4-like"/>
</dbReference>
<dbReference type="PRINTS" id="PR00046">
    <property type="entry name" value="SIGMA70FCT"/>
</dbReference>
<feature type="domain" description="RNA polymerase sigma-70" evidence="5">
    <location>
        <begin position="181"/>
        <end position="207"/>
    </location>
</feature>
<keyword evidence="1" id="KW-0805">Transcription regulation</keyword>
<dbReference type="Gene3D" id="1.20.140.160">
    <property type="match status" value="1"/>
</dbReference>
<dbReference type="AlphaFoldDB" id="A0A162M8W5"/>
<dbReference type="SUPFAM" id="SSF88659">
    <property type="entry name" value="Sigma3 and sigma4 domains of RNA polymerase sigma factors"/>
    <property type="match status" value="1"/>
</dbReference>
<reference evidence="6 7" key="1">
    <citation type="submission" date="2015-12" db="EMBL/GenBank/DDBJ databases">
        <title>Draft genome of Thermovenabulum gondwanense isolated from a red thermophilic microbial mat colonisisng an outflow channel of a bore well.</title>
        <authorList>
            <person name="Patel B.K."/>
        </authorList>
    </citation>
    <scope>NUCLEOTIDE SEQUENCE [LARGE SCALE GENOMIC DNA]</scope>
    <source>
        <strain evidence="6 7">R270</strain>
    </source>
</reference>
<dbReference type="NCBIfam" id="TIGR02937">
    <property type="entry name" value="sigma70-ECF"/>
    <property type="match status" value="1"/>
</dbReference>
<evidence type="ECO:0000256" key="4">
    <source>
        <dbReference type="ARBA" id="ARBA00023163"/>
    </source>
</evidence>
<evidence type="ECO:0000256" key="3">
    <source>
        <dbReference type="ARBA" id="ARBA00023125"/>
    </source>
</evidence>
<sequence length="218" mass="25362">MREEELTEKLINEYKTQKSKDSLEKLIELYIPLVKYIAGRLAIGLPSFIDYDDLVSLGMYGLLQALERFDPAKGVKFETFAFYRIKGAITDGLRKMNPIRNKNTSFFSNFEEISSDEYISEGEEHYGVMLWDLININKDLINDPQYELELSETKKVLAEAIGRLPEKEKIVVSLYYYDGLTLKEISRVLDLTPARISQLHSKAIRRLRGYLSRKKKYL</sequence>
<proteinExistence type="predicted"/>
<dbReference type="PANTHER" id="PTHR30385:SF7">
    <property type="entry name" value="RNA POLYMERASE SIGMA FACTOR FLIA"/>
    <property type="match status" value="1"/>
</dbReference>
<keyword evidence="7" id="KW-1185">Reference proteome</keyword>
<evidence type="ECO:0000259" key="5">
    <source>
        <dbReference type="PROSITE" id="PS00716"/>
    </source>
</evidence>
<dbReference type="PANTHER" id="PTHR30385">
    <property type="entry name" value="SIGMA FACTOR F FLAGELLAR"/>
    <property type="match status" value="1"/>
</dbReference>
<keyword evidence="4" id="KW-0804">Transcription</keyword>
<organism evidence="6 7">
    <name type="scientific">Thermovenabulum gondwanense</name>
    <dbReference type="NCBI Taxonomy" id="520767"/>
    <lineage>
        <taxon>Bacteria</taxon>
        <taxon>Bacillati</taxon>
        <taxon>Bacillota</taxon>
        <taxon>Clostridia</taxon>
        <taxon>Thermosediminibacterales</taxon>
        <taxon>Thermosediminibacteraceae</taxon>
        <taxon>Thermovenabulum</taxon>
    </lineage>
</organism>
<dbReference type="SUPFAM" id="SSF88946">
    <property type="entry name" value="Sigma2 domain of RNA polymerase sigma factors"/>
    <property type="match status" value="1"/>
</dbReference>
<gene>
    <name evidence="6" type="primary">sigD</name>
    <name evidence="6" type="ORF">ATZ99_19970</name>
</gene>
<dbReference type="STRING" id="520767.ATZ99_19970"/>
<name>A0A162M8W5_9FIRM</name>
<dbReference type="InterPro" id="IPR007627">
    <property type="entry name" value="RNA_pol_sigma70_r2"/>
</dbReference>
<dbReference type="InterPro" id="IPR000943">
    <property type="entry name" value="RNA_pol_sigma70"/>
</dbReference>
<dbReference type="InterPro" id="IPR007630">
    <property type="entry name" value="RNA_pol_sigma70_r4"/>
</dbReference>
<dbReference type="GO" id="GO:0016987">
    <property type="term" value="F:sigma factor activity"/>
    <property type="evidence" value="ECO:0007669"/>
    <property type="project" value="UniProtKB-KW"/>
</dbReference>
<dbReference type="InterPro" id="IPR014284">
    <property type="entry name" value="RNA_pol_sigma-70_dom"/>
</dbReference>
<evidence type="ECO:0000256" key="2">
    <source>
        <dbReference type="ARBA" id="ARBA00023082"/>
    </source>
</evidence>
<comment type="caution">
    <text evidence="6">The sequence shown here is derived from an EMBL/GenBank/DDBJ whole genome shotgun (WGS) entry which is preliminary data.</text>
</comment>
<dbReference type="CDD" id="cd06171">
    <property type="entry name" value="Sigma70_r4"/>
    <property type="match status" value="1"/>
</dbReference>
<dbReference type="GO" id="GO:0003677">
    <property type="term" value="F:DNA binding"/>
    <property type="evidence" value="ECO:0007669"/>
    <property type="project" value="UniProtKB-KW"/>
</dbReference>
<dbReference type="GO" id="GO:0006352">
    <property type="term" value="P:DNA-templated transcription initiation"/>
    <property type="evidence" value="ECO:0007669"/>
    <property type="project" value="InterPro"/>
</dbReference>
<evidence type="ECO:0000313" key="7">
    <source>
        <dbReference type="Proteomes" id="UP000075737"/>
    </source>
</evidence>
<accession>A0A162M8W5</accession>
<dbReference type="Pfam" id="PF04542">
    <property type="entry name" value="Sigma70_r2"/>
    <property type="match status" value="1"/>
</dbReference>
<dbReference type="EMBL" id="LOHZ01000042">
    <property type="protein sequence ID" value="KYO64561.1"/>
    <property type="molecule type" value="Genomic_DNA"/>
</dbReference>
<dbReference type="InterPro" id="IPR013325">
    <property type="entry name" value="RNA_pol_sigma_r2"/>
</dbReference>
<keyword evidence="2" id="KW-0731">Sigma factor</keyword>
<protein>
    <submittedName>
        <fullName evidence="6">RNA polymerase sigma-D factor</fullName>
    </submittedName>
</protein>
<dbReference type="PROSITE" id="PS00716">
    <property type="entry name" value="SIGMA70_2"/>
    <property type="match status" value="1"/>
</dbReference>
<dbReference type="Proteomes" id="UP000075737">
    <property type="component" value="Unassembled WGS sequence"/>
</dbReference>
<evidence type="ECO:0000313" key="6">
    <source>
        <dbReference type="EMBL" id="KYO64561.1"/>
    </source>
</evidence>